<dbReference type="AlphaFoldDB" id="A0A7R9U1F1"/>
<comment type="subcellular location">
    <subcellularLocation>
        <location evidence="1">Membrane</location>
        <topology evidence="1">Multi-pass membrane protein</topology>
    </subcellularLocation>
</comment>
<evidence type="ECO:0000256" key="4">
    <source>
        <dbReference type="ARBA" id="ARBA00023136"/>
    </source>
</evidence>
<dbReference type="GO" id="GO:0005385">
    <property type="term" value="F:zinc ion transmembrane transporter activity"/>
    <property type="evidence" value="ECO:0007669"/>
    <property type="project" value="TreeGrafter"/>
</dbReference>
<feature type="transmembrane region" description="Helical" evidence="6">
    <location>
        <begin position="39"/>
        <end position="64"/>
    </location>
</feature>
<keyword evidence="3 6" id="KW-1133">Transmembrane helix</keyword>
<dbReference type="GO" id="GO:0016020">
    <property type="term" value="C:membrane"/>
    <property type="evidence" value="ECO:0007669"/>
    <property type="project" value="UniProtKB-SubCell"/>
</dbReference>
<evidence type="ECO:0000256" key="6">
    <source>
        <dbReference type="SAM" id="Phobius"/>
    </source>
</evidence>
<feature type="transmembrane region" description="Helical" evidence="6">
    <location>
        <begin position="315"/>
        <end position="337"/>
    </location>
</feature>
<evidence type="ECO:0000313" key="7">
    <source>
        <dbReference type="EMBL" id="CAD8250369.1"/>
    </source>
</evidence>
<gene>
    <name evidence="7" type="ORF">PCOL08062_LOCUS11901</name>
</gene>
<evidence type="ECO:0000256" key="5">
    <source>
        <dbReference type="SAM" id="MobiDB-lite"/>
    </source>
</evidence>
<keyword evidence="2 6" id="KW-0812">Transmembrane</keyword>
<feature type="transmembrane region" description="Helical" evidence="6">
    <location>
        <begin position="6"/>
        <end position="27"/>
    </location>
</feature>
<dbReference type="PANTHER" id="PTHR11040">
    <property type="entry name" value="ZINC/IRON TRANSPORTER"/>
    <property type="match status" value="1"/>
</dbReference>
<organism evidence="7">
    <name type="scientific">Prasinoderma coloniale</name>
    <dbReference type="NCBI Taxonomy" id="156133"/>
    <lineage>
        <taxon>Eukaryota</taxon>
        <taxon>Viridiplantae</taxon>
        <taxon>Prasinodermophyta</taxon>
        <taxon>Prasinodermophyceae</taxon>
        <taxon>Prasinodermales</taxon>
        <taxon>Prasinodermaceae</taxon>
        <taxon>Prasinoderma</taxon>
    </lineage>
</organism>
<evidence type="ECO:0000256" key="2">
    <source>
        <dbReference type="ARBA" id="ARBA00022692"/>
    </source>
</evidence>
<feature type="transmembrane region" description="Helical" evidence="6">
    <location>
        <begin position="76"/>
        <end position="99"/>
    </location>
</feature>
<feature type="transmembrane region" description="Helical" evidence="6">
    <location>
        <begin position="349"/>
        <end position="369"/>
    </location>
</feature>
<dbReference type="Pfam" id="PF02535">
    <property type="entry name" value="Zip"/>
    <property type="match status" value="1"/>
</dbReference>
<feature type="region of interest" description="Disordered" evidence="5">
    <location>
        <begin position="194"/>
        <end position="215"/>
    </location>
</feature>
<keyword evidence="4 6" id="KW-0472">Membrane</keyword>
<evidence type="ECO:0000256" key="1">
    <source>
        <dbReference type="ARBA" id="ARBA00004141"/>
    </source>
</evidence>
<dbReference type="EMBL" id="HBDZ01015424">
    <property type="protein sequence ID" value="CAD8250369.1"/>
    <property type="molecule type" value="Transcribed_RNA"/>
</dbReference>
<feature type="compositionally biased region" description="Basic and acidic residues" evidence="5">
    <location>
        <begin position="205"/>
        <end position="215"/>
    </location>
</feature>
<evidence type="ECO:0000256" key="3">
    <source>
        <dbReference type="ARBA" id="ARBA00022989"/>
    </source>
</evidence>
<accession>A0A7R9U1F1</accession>
<feature type="transmembrane region" description="Helical" evidence="6">
    <location>
        <begin position="286"/>
        <end position="308"/>
    </location>
</feature>
<proteinExistence type="predicted"/>
<protein>
    <recommendedName>
        <fullName evidence="8">Zinc transporter</fullName>
    </recommendedName>
</protein>
<dbReference type="PANTHER" id="PTHR11040:SF205">
    <property type="entry name" value="ZINC TRANSPORTER ZUPT"/>
    <property type="match status" value="1"/>
</dbReference>
<dbReference type="InterPro" id="IPR003689">
    <property type="entry name" value="ZIP"/>
</dbReference>
<evidence type="ECO:0008006" key="8">
    <source>
        <dbReference type="Google" id="ProtNLM"/>
    </source>
</evidence>
<sequence>MVAEGNVGLAFGLVVAAGLSTTIGATFSFCSNLYNRKLLAGALAISAGVMIYVSFAEIFCVKAVEGFMDAGYDDAAAWRYATFSFFSGIILIAILDWLVHRITGWAHNAGGKDAAADGAVPGAVCVAEGCHGGDGAAPAAVVDSTQITLQPPGVQAIEQLHPPPRPDVQGDALDTNVALVGQLREGVEGLTHAAAEGDEEGGAADAKKDETPEEKAERTKLTKMSLLTGLAIAIHNFPEGLATFVATLADASVGISVAIAIALHNIPEGICVAMPVYYATGSRWKGFLWSFLSGVSEPIGALIGYAVLSDGFSDTAFGVIFGMVGGMMVFIALRELLPTAHRYDPEDSVSSFCLVLGMALMAASLLLFAI</sequence>
<name>A0A7R9U1F1_9VIRI</name>
<reference evidence="7" key="1">
    <citation type="submission" date="2021-01" db="EMBL/GenBank/DDBJ databases">
        <authorList>
            <person name="Corre E."/>
            <person name="Pelletier E."/>
            <person name="Niang G."/>
            <person name="Scheremetjew M."/>
            <person name="Finn R."/>
            <person name="Kale V."/>
            <person name="Holt S."/>
            <person name="Cochrane G."/>
            <person name="Meng A."/>
            <person name="Brown T."/>
            <person name="Cohen L."/>
        </authorList>
    </citation>
    <scope>NUCLEOTIDE SEQUENCE</scope>
    <source>
        <strain evidence="7">CCMP1413</strain>
    </source>
</reference>